<comment type="subcellular location">
    <subcellularLocation>
        <location evidence="1">Cell membrane</location>
        <topology evidence="1">Multi-pass membrane protein</topology>
    </subcellularLocation>
</comment>
<evidence type="ECO:0000256" key="6">
    <source>
        <dbReference type="ARBA" id="ARBA00023136"/>
    </source>
</evidence>
<keyword evidence="10" id="KW-1185">Reference proteome</keyword>
<organism evidence="9 10">
    <name type="scientific">Litchfieldia salsa</name>
    <dbReference type="NCBI Taxonomy" id="930152"/>
    <lineage>
        <taxon>Bacteria</taxon>
        <taxon>Bacillati</taxon>
        <taxon>Bacillota</taxon>
        <taxon>Bacilli</taxon>
        <taxon>Bacillales</taxon>
        <taxon>Bacillaceae</taxon>
        <taxon>Litchfieldia</taxon>
    </lineage>
</organism>
<proteinExistence type="inferred from homology"/>
<evidence type="ECO:0000256" key="7">
    <source>
        <dbReference type="SAM" id="Phobius"/>
    </source>
</evidence>
<evidence type="ECO:0000256" key="3">
    <source>
        <dbReference type="ARBA" id="ARBA00022475"/>
    </source>
</evidence>
<feature type="transmembrane region" description="Helical" evidence="7">
    <location>
        <begin position="37"/>
        <end position="57"/>
    </location>
</feature>
<evidence type="ECO:0000259" key="8">
    <source>
        <dbReference type="Pfam" id="PF04239"/>
    </source>
</evidence>
<dbReference type="GO" id="GO:0005886">
    <property type="term" value="C:plasma membrane"/>
    <property type="evidence" value="ECO:0007669"/>
    <property type="project" value="UniProtKB-SubCell"/>
</dbReference>
<keyword evidence="3" id="KW-1003">Cell membrane</keyword>
<feature type="transmembrane region" description="Helical" evidence="7">
    <location>
        <begin position="63"/>
        <end position="80"/>
    </location>
</feature>
<dbReference type="PANTHER" id="PTHR34582">
    <property type="entry name" value="UPF0702 TRANSMEMBRANE PROTEIN YCAP"/>
    <property type="match status" value="1"/>
</dbReference>
<evidence type="ECO:0000256" key="1">
    <source>
        <dbReference type="ARBA" id="ARBA00004651"/>
    </source>
</evidence>
<comment type="similarity">
    <text evidence="2">Belongs to the UPF0702 family.</text>
</comment>
<feature type="transmembrane region" description="Helical" evidence="7">
    <location>
        <begin position="12"/>
        <end position="30"/>
    </location>
</feature>
<keyword evidence="5 7" id="KW-1133">Transmembrane helix</keyword>
<evidence type="ECO:0000256" key="2">
    <source>
        <dbReference type="ARBA" id="ARBA00006448"/>
    </source>
</evidence>
<dbReference type="STRING" id="930152.SAMN05216565_102324"/>
<dbReference type="AlphaFoldDB" id="A0A1H0RPU5"/>
<dbReference type="PANTHER" id="PTHR34582:SF6">
    <property type="entry name" value="UPF0702 TRANSMEMBRANE PROTEIN YCAP"/>
    <property type="match status" value="1"/>
</dbReference>
<evidence type="ECO:0000256" key="5">
    <source>
        <dbReference type="ARBA" id="ARBA00022989"/>
    </source>
</evidence>
<dbReference type="Proteomes" id="UP000199159">
    <property type="component" value="Unassembled WGS sequence"/>
</dbReference>
<dbReference type="Gene3D" id="3.30.240.20">
    <property type="entry name" value="bsu07140 like domains"/>
    <property type="match status" value="2"/>
</dbReference>
<reference evidence="10" key="1">
    <citation type="submission" date="2016-10" db="EMBL/GenBank/DDBJ databases">
        <authorList>
            <person name="Varghese N."/>
            <person name="Submissions S."/>
        </authorList>
    </citation>
    <scope>NUCLEOTIDE SEQUENCE [LARGE SCALE GENOMIC DNA]</scope>
    <source>
        <strain evidence="10">IBRC-M10078</strain>
    </source>
</reference>
<dbReference type="InterPro" id="IPR023090">
    <property type="entry name" value="UPF0702_alpha/beta_dom_sf"/>
</dbReference>
<sequence length="240" mass="26802">MIEMVKDILLVQGRIITIIPLLLIITLIVGKRSIGELPVFDFIIIITLGSLVGADIADPSVDHIPTAAAVITIGILQRIIQGTSIKYRKFGQLITFEPTIVIRDGFFLVKNMKKIRYSVDNVLTMLRENGVFDTEDVALAIIEANGNLTVQKKPMKTNVTIEDLKLNKLKSGIAYPVLVEGRIYSSILEKLNLDNEWLIAQLQRKGLQVEDIFFASVTADNKLHISLIDYPNDLQPTILH</sequence>
<dbReference type="RefSeq" id="WP_090850733.1">
    <property type="nucleotide sequence ID" value="NZ_FNJU01000002.1"/>
</dbReference>
<gene>
    <name evidence="9" type="ORF">SAMN05216565_102324</name>
</gene>
<evidence type="ECO:0000256" key="4">
    <source>
        <dbReference type="ARBA" id="ARBA00022692"/>
    </source>
</evidence>
<dbReference type="InterPro" id="IPR007353">
    <property type="entry name" value="DUF421"/>
</dbReference>
<dbReference type="Pfam" id="PF04239">
    <property type="entry name" value="DUF421"/>
    <property type="match status" value="1"/>
</dbReference>
<dbReference type="EMBL" id="FNJU01000002">
    <property type="protein sequence ID" value="SDP31425.1"/>
    <property type="molecule type" value="Genomic_DNA"/>
</dbReference>
<protein>
    <submittedName>
        <fullName evidence="9">Uncharacterized membrane protein YcaP, DUF421 family</fullName>
    </submittedName>
</protein>
<keyword evidence="4 7" id="KW-0812">Transmembrane</keyword>
<evidence type="ECO:0000313" key="10">
    <source>
        <dbReference type="Proteomes" id="UP000199159"/>
    </source>
</evidence>
<accession>A0A1H0RPU5</accession>
<name>A0A1H0RPU5_9BACI</name>
<keyword evidence="6 7" id="KW-0472">Membrane</keyword>
<feature type="domain" description="YetF C-terminal" evidence="8">
    <location>
        <begin position="86"/>
        <end position="217"/>
    </location>
</feature>
<evidence type="ECO:0000313" key="9">
    <source>
        <dbReference type="EMBL" id="SDP31425.1"/>
    </source>
</evidence>